<proteinExistence type="predicted"/>
<accession>A0A430FUJ0</accession>
<keyword evidence="2" id="KW-1185">Reference proteome</keyword>
<dbReference type="RefSeq" id="WP_125968291.1">
    <property type="nucleotide sequence ID" value="NZ_QXGK01000008.1"/>
</dbReference>
<dbReference type="EMBL" id="QXGK01000008">
    <property type="protein sequence ID" value="RSX56754.1"/>
    <property type="molecule type" value="Genomic_DNA"/>
</dbReference>
<evidence type="ECO:0000313" key="2">
    <source>
        <dbReference type="Proteomes" id="UP000287470"/>
    </source>
</evidence>
<evidence type="ECO:0000313" key="1">
    <source>
        <dbReference type="EMBL" id="RSX56754.1"/>
    </source>
</evidence>
<name>A0A430FUJ0_9BIFI</name>
<sequence length="94" mass="10803">MKNHRHHTNRRSWARISPCTNCGARIRLARTIRARVFLPGGGPLLCRMTGAEFRCTRCRFHFGGLSIDTPADQAIIGAIRDYNRYANNLRRRHA</sequence>
<protein>
    <submittedName>
        <fullName evidence="1">Uncharacterized protein</fullName>
    </submittedName>
</protein>
<comment type="caution">
    <text evidence="1">The sequence shown here is derived from an EMBL/GenBank/DDBJ whole genome shotgun (WGS) entry which is preliminary data.</text>
</comment>
<dbReference type="AlphaFoldDB" id="A0A430FUJ0"/>
<organism evidence="1 2">
    <name type="scientific">Bifidobacterium samirii</name>
    <dbReference type="NCBI Taxonomy" id="2306974"/>
    <lineage>
        <taxon>Bacteria</taxon>
        <taxon>Bacillati</taxon>
        <taxon>Actinomycetota</taxon>
        <taxon>Actinomycetes</taxon>
        <taxon>Bifidobacteriales</taxon>
        <taxon>Bifidobacteriaceae</taxon>
        <taxon>Bifidobacterium</taxon>
    </lineage>
</organism>
<gene>
    <name evidence="1" type="ORF">D2E24_1044</name>
</gene>
<reference evidence="1 2" key="1">
    <citation type="submission" date="2018-09" db="EMBL/GenBank/DDBJ databases">
        <title>Characterization of the phylogenetic diversity of five novel species belonging to the genus Bifidobacterium.</title>
        <authorList>
            <person name="Lugli G.A."/>
            <person name="Duranti S."/>
            <person name="Milani C."/>
        </authorList>
    </citation>
    <scope>NUCLEOTIDE SEQUENCE [LARGE SCALE GENOMIC DNA]</scope>
    <source>
        <strain evidence="1 2">2033B</strain>
    </source>
</reference>
<dbReference type="Proteomes" id="UP000287470">
    <property type="component" value="Unassembled WGS sequence"/>
</dbReference>